<dbReference type="OMA" id="DDQETVC"/>
<protein>
    <submittedName>
        <fullName evidence="4">T30E16.31, putative</fullName>
    </submittedName>
</protein>
<dbReference type="Pfam" id="PF22932">
    <property type="entry name" value="Ubiq_DUF_assoc"/>
    <property type="match status" value="1"/>
</dbReference>
<dbReference type="AlphaFoldDB" id="A0A061EFD3"/>
<evidence type="ECO:0000313" key="5">
    <source>
        <dbReference type="Proteomes" id="UP000026915"/>
    </source>
</evidence>
<accession>A0A061EFD3</accession>
<dbReference type="Pfam" id="PF04601">
    <property type="entry name" value="DUF569"/>
    <property type="match status" value="1"/>
</dbReference>
<dbReference type="GO" id="GO:0051015">
    <property type="term" value="F:actin filament binding"/>
    <property type="evidence" value="ECO:0000318"/>
    <property type="project" value="GO_Central"/>
</dbReference>
<reference evidence="4 5" key="1">
    <citation type="journal article" date="2013" name="Genome Biol.">
        <title>The genome sequence of the most widely cultivated cacao type and its use to identify candidate genes regulating pod color.</title>
        <authorList>
            <person name="Motamayor J.C."/>
            <person name="Mockaitis K."/>
            <person name="Schmutz J."/>
            <person name="Haiminen N."/>
            <person name="Iii D.L."/>
            <person name="Cornejo O."/>
            <person name="Findley S.D."/>
            <person name="Zheng P."/>
            <person name="Utro F."/>
            <person name="Royaert S."/>
            <person name="Saski C."/>
            <person name="Jenkins J."/>
            <person name="Podicheti R."/>
            <person name="Zhao M."/>
            <person name="Scheffler B.E."/>
            <person name="Stack J.C."/>
            <person name="Feltus F.A."/>
            <person name="Mustiga G.M."/>
            <person name="Amores F."/>
            <person name="Phillips W."/>
            <person name="Marelli J.P."/>
            <person name="May G.D."/>
            <person name="Shapiro H."/>
            <person name="Ma J."/>
            <person name="Bustamante C.D."/>
            <person name="Schnell R.J."/>
            <person name="Main D."/>
            <person name="Gilbert D."/>
            <person name="Parida L."/>
            <person name="Kuhn D.N."/>
        </authorList>
    </citation>
    <scope>NUCLEOTIDE SEQUENCE [LARGE SCALE GENOMIC DNA]</scope>
    <source>
        <strain evidence="5">cv. Matina 1-6</strain>
    </source>
</reference>
<dbReference type="FunCoup" id="A0A061EFD3">
    <property type="interactions" value="1"/>
</dbReference>
<dbReference type="HOGENOM" id="CLU_057637_0_0_1"/>
<feature type="domain" description="DUF569" evidence="3">
    <location>
        <begin position="228"/>
        <end position="306"/>
    </location>
</feature>
<dbReference type="InterPro" id="IPR007679">
    <property type="entry name" value="DUF569"/>
</dbReference>
<dbReference type="PANTHER" id="PTHR31205:SF77">
    <property type="entry name" value="CROSS-LINKING PROTEIN, PUTATIVE (DUF569)-RELATED"/>
    <property type="match status" value="1"/>
</dbReference>
<evidence type="ECO:0000259" key="3">
    <source>
        <dbReference type="Pfam" id="PF22932"/>
    </source>
</evidence>
<feature type="compositionally biased region" description="Pro residues" evidence="1">
    <location>
        <begin position="173"/>
        <end position="184"/>
    </location>
</feature>
<evidence type="ECO:0000313" key="4">
    <source>
        <dbReference type="EMBL" id="EOY03348.1"/>
    </source>
</evidence>
<dbReference type="PANTHER" id="PTHR31205">
    <property type="entry name" value="ACTIN CROSS-LINKING PROTEIN (DUF569)"/>
    <property type="match status" value="1"/>
</dbReference>
<name>A0A061EFD3_THECC</name>
<feature type="region of interest" description="Disordered" evidence="1">
    <location>
        <begin position="173"/>
        <end position="216"/>
    </location>
</feature>
<dbReference type="InterPro" id="IPR054726">
    <property type="entry name" value="Ubiq_DUF569-assoc"/>
</dbReference>
<dbReference type="CDD" id="cd23340">
    <property type="entry name" value="beta-trefoil_FSCN_ACP-like"/>
    <property type="match status" value="1"/>
</dbReference>
<dbReference type="InParanoid" id="A0A061EFD3"/>
<dbReference type="SUPFAM" id="SSF50405">
    <property type="entry name" value="Actin-crosslinking proteins"/>
    <property type="match status" value="1"/>
</dbReference>
<dbReference type="GO" id="GO:0009860">
    <property type="term" value="P:pollen tube growth"/>
    <property type="evidence" value="ECO:0000318"/>
    <property type="project" value="GO_Central"/>
</dbReference>
<feature type="compositionally biased region" description="Low complexity" evidence="1">
    <location>
        <begin position="185"/>
        <end position="200"/>
    </location>
</feature>
<keyword evidence="5" id="KW-1185">Reference proteome</keyword>
<feature type="domain" description="DUF569" evidence="2">
    <location>
        <begin position="19"/>
        <end position="160"/>
    </location>
</feature>
<dbReference type="STRING" id="3641.A0A061EFD3"/>
<proteinExistence type="predicted"/>
<dbReference type="EMBL" id="CM001882">
    <property type="protein sequence ID" value="EOY03348.1"/>
    <property type="molecule type" value="Genomic_DNA"/>
</dbReference>
<gene>
    <name evidence="4" type="ORF">TCM_018325</name>
</gene>
<dbReference type="Gene3D" id="2.80.10.50">
    <property type="match status" value="1"/>
</dbReference>
<dbReference type="FunFam" id="2.80.10.50:FF:000067">
    <property type="entry name" value="BnaC05g19630D protein"/>
    <property type="match status" value="1"/>
</dbReference>
<sequence>MMVRICSWQNKGFSMRSGMEIFQKATSVRLRSHHDKYLLAEDDQETVCQERDGTVRNAKWTVEILESNASCIRLKSCYGKYLTASNMPFLLGMTGKKVLQTLPRRLDSSLEWEPIRDGVQVRLRTRYGQYLRANGGLPPWRNHITHDVPHRTATQDWILWNVDVVAFRKQAPPPLAPPRVPPSQPAVNPIDSAPSAPASPTEISLKGPRMSRLESDDSFHGSPVVFEGRVINYEVFDDNGNVDEAIGERTFTFKGSGVEELKQMLKEEAGVSEDVCICSRNPLNGKLYRLRLHLPPNNTAMHVIVVPLSSKVAGDLEIH</sequence>
<evidence type="ECO:0000259" key="2">
    <source>
        <dbReference type="Pfam" id="PF04601"/>
    </source>
</evidence>
<dbReference type="InterPro" id="IPR008999">
    <property type="entry name" value="Actin-crosslinking"/>
</dbReference>
<organism evidence="4 5">
    <name type="scientific">Theobroma cacao</name>
    <name type="common">Cacao</name>
    <name type="synonym">Cocoa</name>
    <dbReference type="NCBI Taxonomy" id="3641"/>
    <lineage>
        <taxon>Eukaryota</taxon>
        <taxon>Viridiplantae</taxon>
        <taxon>Streptophyta</taxon>
        <taxon>Embryophyta</taxon>
        <taxon>Tracheophyta</taxon>
        <taxon>Spermatophyta</taxon>
        <taxon>Magnoliopsida</taxon>
        <taxon>eudicotyledons</taxon>
        <taxon>Gunneridae</taxon>
        <taxon>Pentapetalae</taxon>
        <taxon>rosids</taxon>
        <taxon>malvids</taxon>
        <taxon>Malvales</taxon>
        <taxon>Malvaceae</taxon>
        <taxon>Byttnerioideae</taxon>
        <taxon>Theobroma</taxon>
    </lineage>
</organism>
<dbReference type="Gramene" id="EOY03348">
    <property type="protein sequence ID" value="EOY03348"/>
    <property type="gene ID" value="TCM_018325"/>
</dbReference>
<evidence type="ECO:0000256" key="1">
    <source>
        <dbReference type="SAM" id="MobiDB-lite"/>
    </source>
</evidence>
<dbReference type="Proteomes" id="UP000026915">
    <property type="component" value="Chromosome 4"/>
</dbReference>